<keyword evidence="4 5" id="KW-0472">Membrane</keyword>
<dbReference type="Proteomes" id="UP000182938">
    <property type="component" value="Chromosome"/>
</dbReference>
<dbReference type="AlphaFoldDB" id="A0A1L3MH21"/>
<organism evidence="7 9">
    <name type="scientific">Janibacter indicus</name>
    <dbReference type="NCBI Taxonomy" id="857417"/>
    <lineage>
        <taxon>Bacteria</taxon>
        <taxon>Bacillati</taxon>
        <taxon>Actinomycetota</taxon>
        <taxon>Actinomycetes</taxon>
        <taxon>Micrococcales</taxon>
        <taxon>Intrasporangiaceae</taxon>
        <taxon>Janibacter</taxon>
    </lineage>
</organism>
<feature type="transmembrane region" description="Helical" evidence="5">
    <location>
        <begin position="12"/>
        <end position="32"/>
    </location>
</feature>
<evidence type="ECO:0000256" key="2">
    <source>
        <dbReference type="ARBA" id="ARBA00022692"/>
    </source>
</evidence>
<evidence type="ECO:0000313" key="8">
    <source>
        <dbReference type="EMBL" id="QOK21607.1"/>
    </source>
</evidence>
<evidence type="ECO:0000313" key="7">
    <source>
        <dbReference type="EMBL" id="APH01685.1"/>
    </source>
</evidence>
<dbReference type="Pfam" id="PF01794">
    <property type="entry name" value="Ferric_reduct"/>
    <property type="match status" value="1"/>
</dbReference>
<evidence type="ECO:0000256" key="5">
    <source>
        <dbReference type="SAM" id="Phobius"/>
    </source>
</evidence>
<reference evidence="8 10" key="2">
    <citation type="submission" date="2020-10" db="EMBL/GenBank/DDBJ databases">
        <title>Janibacter indicus TT2 genome sequence.</title>
        <authorList>
            <person name="Lee K."/>
            <person name="Ganzorig M."/>
        </authorList>
    </citation>
    <scope>NUCLEOTIDE SEQUENCE [LARGE SCALE GENOMIC DNA]</scope>
    <source>
        <strain evidence="8 10">TT2</strain>
    </source>
</reference>
<accession>A0A1L3MH21</accession>
<feature type="transmembrane region" description="Helical" evidence="5">
    <location>
        <begin position="52"/>
        <end position="73"/>
    </location>
</feature>
<dbReference type="RefSeq" id="WP_072624845.1">
    <property type="nucleotide sequence ID" value="NZ_CP013290.1"/>
</dbReference>
<dbReference type="EMBL" id="CP062789">
    <property type="protein sequence ID" value="QOK21607.1"/>
    <property type="molecule type" value="Genomic_DNA"/>
</dbReference>
<feature type="transmembrane region" description="Helical" evidence="5">
    <location>
        <begin position="150"/>
        <end position="171"/>
    </location>
</feature>
<keyword evidence="9" id="KW-1185">Reference proteome</keyword>
<keyword evidence="2 5" id="KW-0812">Transmembrane</keyword>
<evidence type="ECO:0000256" key="4">
    <source>
        <dbReference type="ARBA" id="ARBA00023136"/>
    </source>
</evidence>
<dbReference type="Proteomes" id="UP000593998">
    <property type="component" value="Chromosome"/>
</dbReference>
<gene>
    <name evidence="7" type="ORF">ASJ30_09215</name>
    <name evidence="8" type="ORF">IGS73_10610</name>
</gene>
<keyword evidence="3 5" id="KW-1133">Transmembrane helix</keyword>
<evidence type="ECO:0000259" key="6">
    <source>
        <dbReference type="Pfam" id="PF01794"/>
    </source>
</evidence>
<dbReference type="EMBL" id="CP013290">
    <property type="protein sequence ID" value="APH01685.1"/>
    <property type="molecule type" value="Genomic_DNA"/>
</dbReference>
<feature type="domain" description="Ferric oxidoreductase" evidence="6">
    <location>
        <begin position="14"/>
        <end position="136"/>
    </location>
</feature>
<evidence type="ECO:0000256" key="3">
    <source>
        <dbReference type="ARBA" id="ARBA00022989"/>
    </source>
</evidence>
<dbReference type="KEGG" id="jte:ASJ30_09215"/>
<comment type="subcellular location">
    <subcellularLocation>
        <location evidence="1">Membrane</location>
        <topology evidence="1">Multi-pass membrane protein</topology>
    </subcellularLocation>
</comment>
<dbReference type="GO" id="GO:0016020">
    <property type="term" value="C:membrane"/>
    <property type="evidence" value="ECO:0007669"/>
    <property type="project" value="UniProtKB-SubCell"/>
</dbReference>
<name>A0A1L3MH21_9MICO</name>
<feature type="transmembrane region" description="Helical" evidence="5">
    <location>
        <begin position="93"/>
        <end position="112"/>
    </location>
</feature>
<sequence length="189" mass="20014">MTTNELLWVTSRATGVVSLVLLTAVLALGVALSGSRSGSPSTRATVTAVHRWLGLGIGTFVVAHVVTAIVETWVDIGWLSLVLPFTSGYERLWVGLGTLALDVLVAVVVTSALRHRIPEHVWRLVHLTGYALWPVAVVHGIALGTSTTPLLRWASIGCALVGGAAIAWRLLVPHHDARQRATAAAGVWS</sequence>
<feature type="transmembrane region" description="Helical" evidence="5">
    <location>
        <begin position="124"/>
        <end position="144"/>
    </location>
</feature>
<evidence type="ECO:0000256" key="1">
    <source>
        <dbReference type="ARBA" id="ARBA00004141"/>
    </source>
</evidence>
<evidence type="ECO:0000313" key="9">
    <source>
        <dbReference type="Proteomes" id="UP000182938"/>
    </source>
</evidence>
<proteinExistence type="predicted"/>
<dbReference type="InterPro" id="IPR013130">
    <property type="entry name" value="Fe3_Rdtase_TM_dom"/>
</dbReference>
<reference evidence="7 9" key="1">
    <citation type="submission" date="2015-11" db="EMBL/GenBank/DDBJ databases">
        <authorList>
            <person name="Zhang Y."/>
            <person name="Guo Z."/>
        </authorList>
    </citation>
    <scope>NUCLEOTIDE SEQUENCE [LARGE SCALE GENOMIC DNA]</scope>
    <source>
        <strain evidence="7 9">YFY001</strain>
    </source>
</reference>
<protein>
    <submittedName>
        <fullName evidence="8">Ferric reductase-like transmembrane domain-containing protein</fullName>
    </submittedName>
</protein>
<evidence type="ECO:0000313" key="10">
    <source>
        <dbReference type="Proteomes" id="UP000593998"/>
    </source>
</evidence>